<accession>A0AAW1MQL7</accession>
<keyword evidence="7" id="KW-0865">Zymogen</keyword>
<sequence length="445" mass="49867">MTRLLTFKFVLLPILYFTIILSEKINAQRLESPCPNVFVYEQRGREADKWFGTVTLLGDLVEVWVLLFFDTPPLEIGNWFGEVRYDPSKPVPRIVRINLNARTICPVDLATSAPPVESDQLFTNNPLNNNATTTPPPYIGSPYPDDAPPASSKDDFFPGDFAGFKVGPTSIESNVECGTLAIQPTPLITHGRKTKIGEFPWHAALYHTRSRGLNYTCGGSLISRYHVLTAAHCVSKPVSQTLLNPENILVYLGKYYLKVWSIPDIQSHHVSKITRHPQYNFEKFANDIAVIRLSNRAEFTDVVRPICLWQGPKDIDHLIGKLGTVVGWGYDEDGKLTEELTKLEMPVVSKEVCIYSLLDFYSSFTTVDTYCAGFLNGTTTCNGDSGGGMVFQRDTENPNKNVYHLRGLISLSVALQNEAKCDPKHYVVLTDVAKYLEFIEEAMTQ</sequence>
<dbReference type="EMBL" id="JASPKY010000029">
    <property type="protein sequence ID" value="KAK9751281.1"/>
    <property type="molecule type" value="Genomic_DNA"/>
</dbReference>
<keyword evidence="4 9" id="KW-0732">Signal</keyword>
<evidence type="ECO:0000259" key="10">
    <source>
        <dbReference type="PROSITE" id="PS50240"/>
    </source>
</evidence>
<feature type="domain" description="Peptidase S1" evidence="10">
    <location>
        <begin position="188"/>
        <end position="444"/>
    </location>
</feature>
<evidence type="ECO:0000256" key="1">
    <source>
        <dbReference type="ARBA" id="ARBA00004613"/>
    </source>
</evidence>
<dbReference type="InterPro" id="IPR001314">
    <property type="entry name" value="Peptidase_S1A"/>
</dbReference>
<dbReference type="PROSITE" id="PS50240">
    <property type="entry name" value="TRYPSIN_DOM"/>
    <property type="match status" value="1"/>
</dbReference>
<comment type="caution">
    <text evidence="11">The sequence shown here is derived from an EMBL/GenBank/DDBJ whole genome shotgun (WGS) entry which is preliminary data.</text>
</comment>
<dbReference type="FunFam" id="2.40.10.10:FF:000146">
    <property type="entry name" value="Serine protease 53"/>
    <property type="match status" value="1"/>
</dbReference>
<dbReference type="GO" id="GO:0005576">
    <property type="term" value="C:extracellular region"/>
    <property type="evidence" value="ECO:0007669"/>
    <property type="project" value="UniProtKB-SubCell"/>
</dbReference>
<keyword evidence="2" id="KW-0964">Secreted</keyword>
<keyword evidence="12" id="KW-1185">Reference proteome</keyword>
<dbReference type="PANTHER" id="PTHR24260:SF143">
    <property type="entry name" value="SERINE PROTEASE GD-LIKE PROTEIN"/>
    <property type="match status" value="1"/>
</dbReference>
<protein>
    <submittedName>
        <fullName evidence="11">Trypsin</fullName>
    </submittedName>
</protein>
<dbReference type="PRINTS" id="PR00722">
    <property type="entry name" value="CHYMOTRYPSIN"/>
</dbReference>
<evidence type="ECO:0000256" key="7">
    <source>
        <dbReference type="ARBA" id="ARBA00023145"/>
    </source>
</evidence>
<gene>
    <name evidence="11" type="ORF">QE152_g5158</name>
</gene>
<dbReference type="Gene3D" id="2.40.10.10">
    <property type="entry name" value="Trypsin-like serine proteases"/>
    <property type="match status" value="1"/>
</dbReference>
<organism evidence="11 12">
    <name type="scientific">Popillia japonica</name>
    <name type="common">Japanese beetle</name>
    <dbReference type="NCBI Taxonomy" id="7064"/>
    <lineage>
        <taxon>Eukaryota</taxon>
        <taxon>Metazoa</taxon>
        <taxon>Ecdysozoa</taxon>
        <taxon>Arthropoda</taxon>
        <taxon>Hexapoda</taxon>
        <taxon>Insecta</taxon>
        <taxon>Pterygota</taxon>
        <taxon>Neoptera</taxon>
        <taxon>Endopterygota</taxon>
        <taxon>Coleoptera</taxon>
        <taxon>Polyphaga</taxon>
        <taxon>Scarabaeiformia</taxon>
        <taxon>Scarabaeidae</taxon>
        <taxon>Rutelinae</taxon>
        <taxon>Popillia</taxon>
    </lineage>
</organism>
<dbReference type="CDD" id="cd00190">
    <property type="entry name" value="Tryp_SPc"/>
    <property type="match status" value="1"/>
</dbReference>
<dbReference type="InterPro" id="IPR001254">
    <property type="entry name" value="Trypsin_dom"/>
</dbReference>
<keyword evidence="8" id="KW-1015">Disulfide bond</keyword>
<dbReference type="GO" id="GO:0004252">
    <property type="term" value="F:serine-type endopeptidase activity"/>
    <property type="evidence" value="ECO:0007669"/>
    <property type="project" value="InterPro"/>
</dbReference>
<keyword evidence="3" id="KW-0645">Protease</keyword>
<evidence type="ECO:0000256" key="4">
    <source>
        <dbReference type="ARBA" id="ARBA00022729"/>
    </source>
</evidence>
<dbReference type="AlphaFoldDB" id="A0AAW1MQL7"/>
<comment type="subcellular location">
    <subcellularLocation>
        <location evidence="1">Secreted</location>
    </subcellularLocation>
</comment>
<dbReference type="InterPro" id="IPR043504">
    <property type="entry name" value="Peptidase_S1_PA_chymotrypsin"/>
</dbReference>
<evidence type="ECO:0000313" key="12">
    <source>
        <dbReference type="Proteomes" id="UP001458880"/>
    </source>
</evidence>
<dbReference type="Proteomes" id="UP001458880">
    <property type="component" value="Unassembled WGS sequence"/>
</dbReference>
<evidence type="ECO:0000256" key="5">
    <source>
        <dbReference type="ARBA" id="ARBA00022801"/>
    </source>
</evidence>
<evidence type="ECO:0000256" key="2">
    <source>
        <dbReference type="ARBA" id="ARBA00022525"/>
    </source>
</evidence>
<evidence type="ECO:0000256" key="3">
    <source>
        <dbReference type="ARBA" id="ARBA00022670"/>
    </source>
</evidence>
<name>A0AAW1MQL7_POPJA</name>
<dbReference type="PANTHER" id="PTHR24260">
    <property type="match status" value="1"/>
</dbReference>
<dbReference type="PROSITE" id="PS00134">
    <property type="entry name" value="TRYPSIN_HIS"/>
    <property type="match status" value="1"/>
</dbReference>
<evidence type="ECO:0000313" key="11">
    <source>
        <dbReference type="EMBL" id="KAK9751281.1"/>
    </source>
</evidence>
<dbReference type="Pfam" id="PF00089">
    <property type="entry name" value="Trypsin"/>
    <property type="match status" value="1"/>
</dbReference>
<dbReference type="GO" id="GO:0006508">
    <property type="term" value="P:proteolysis"/>
    <property type="evidence" value="ECO:0007669"/>
    <property type="project" value="UniProtKB-KW"/>
</dbReference>
<evidence type="ECO:0000256" key="9">
    <source>
        <dbReference type="SAM" id="SignalP"/>
    </source>
</evidence>
<dbReference type="SUPFAM" id="SSF50494">
    <property type="entry name" value="Trypsin-like serine proteases"/>
    <property type="match status" value="1"/>
</dbReference>
<dbReference type="InterPro" id="IPR051333">
    <property type="entry name" value="CLIP_Serine_Protease"/>
</dbReference>
<evidence type="ECO:0000256" key="6">
    <source>
        <dbReference type="ARBA" id="ARBA00022825"/>
    </source>
</evidence>
<dbReference type="InterPro" id="IPR018114">
    <property type="entry name" value="TRYPSIN_HIS"/>
</dbReference>
<dbReference type="InterPro" id="IPR009003">
    <property type="entry name" value="Peptidase_S1_PA"/>
</dbReference>
<reference evidence="11 12" key="1">
    <citation type="journal article" date="2024" name="BMC Genomics">
        <title>De novo assembly and annotation of Popillia japonica's genome with initial clues to its potential as an invasive pest.</title>
        <authorList>
            <person name="Cucini C."/>
            <person name="Boschi S."/>
            <person name="Funari R."/>
            <person name="Cardaioli E."/>
            <person name="Iannotti N."/>
            <person name="Marturano G."/>
            <person name="Paoli F."/>
            <person name="Bruttini M."/>
            <person name="Carapelli A."/>
            <person name="Frati F."/>
            <person name="Nardi F."/>
        </authorList>
    </citation>
    <scope>NUCLEOTIDE SEQUENCE [LARGE SCALE GENOMIC DNA]</scope>
    <source>
        <strain evidence="11">DMR45628</strain>
    </source>
</reference>
<evidence type="ECO:0000256" key="8">
    <source>
        <dbReference type="ARBA" id="ARBA00023157"/>
    </source>
</evidence>
<dbReference type="SMART" id="SM00020">
    <property type="entry name" value="Tryp_SPc"/>
    <property type="match status" value="1"/>
</dbReference>
<feature type="signal peptide" evidence="9">
    <location>
        <begin position="1"/>
        <end position="22"/>
    </location>
</feature>
<feature type="chain" id="PRO_5043844783" evidence="9">
    <location>
        <begin position="23"/>
        <end position="445"/>
    </location>
</feature>
<keyword evidence="5" id="KW-0378">Hydrolase</keyword>
<keyword evidence="6" id="KW-0720">Serine protease</keyword>
<proteinExistence type="predicted"/>